<dbReference type="AlphaFoldDB" id="A0A8S3H954"/>
<comment type="caution">
    <text evidence="2">The sequence shown here is derived from an EMBL/GenBank/DDBJ whole genome shotgun (WGS) entry which is preliminary data.</text>
</comment>
<name>A0A8S3H954_9BILA</name>
<feature type="compositionally biased region" description="Acidic residues" evidence="1">
    <location>
        <begin position="118"/>
        <end position="138"/>
    </location>
</feature>
<feature type="non-terminal residue" evidence="2">
    <location>
        <position position="1"/>
    </location>
</feature>
<feature type="region of interest" description="Disordered" evidence="1">
    <location>
        <begin position="1"/>
        <end position="31"/>
    </location>
</feature>
<feature type="compositionally biased region" description="Acidic residues" evidence="1">
    <location>
        <begin position="1"/>
        <end position="17"/>
    </location>
</feature>
<feature type="region of interest" description="Disordered" evidence="1">
    <location>
        <begin position="91"/>
        <end position="138"/>
    </location>
</feature>
<accession>A0A8S3H954</accession>
<protein>
    <submittedName>
        <fullName evidence="2">Uncharacterized protein</fullName>
    </submittedName>
</protein>
<evidence type="ECO:0000313" key="2">
    <source>
        <dbReference type="EMBL" id="CAF5179682.1"/>
    </source>
</evidence>
<reference evidence="2" key="1">
    <citation type="submission" date="2021-02" db="EMBL/GenBank/DDBJ databases">
        <authorList>
            <person name="Nowell W R."/>
        </authorList>
    </citation>
    <scope>NUCLEOTIDE SEQUENCE</scope>
</reference>
<evidence type="ECO:0000313" key="3">
    <source>
        <dbReference type="Proteomes" id="UP000681720"/>
    </source>
</evidence>
<dbReference type="EMBL" id="CAJOBJ010329004">
    <property type="protein sequence ID" value="CAF5179682.1"/>
    <property type="molecule type" value="Genomic_DNA"/>
</dbReference>
<sequence length="153" mass="16935">HRSDDESEDEDDDEEHNETDGQATASAIRKPAIRDLNDIDLLANEAREVDNTGTIATDDRFDNFRKLEREKQERRQAAAAQAALVEQANNLDHASGSDTASACASATTYNDTTSTVNNDEDEDETEGVQIDEDLFGDDLDDVEEQLRETNLTS</sequence>
<organism evidence="2 3">
    <name type="scientific">Rotaria magnacalcarata</name>
    <dbReference type="NCBI Taxonomy" id="392030"/>
    <lineage>
        <taxon>Eukaryota</taxon>
        <taxon>Metazoa</taxon>
        <taxon>Spiralia</taxon>
        <taxon>Gnathifera</taxon>
        <taxon>Rotifera</taxon>
        <taxon>Eurotatoria</taxon>
        <taxon>Bdelloidea</taxon>
        <taxon>Philodinida</taxon>
        <taxon>Philodinidae</taxon>
        <taxon>Rotaria</taxon>
    </lineage>
</organism>
<evidence type="ECO:0000256" key="1">
    <source>
        <dbReference type="SAM" id="MobiDB-lite"/>
    </source>
</evidence>
<proteinExistence type="predicted"/>
<gene>
    <name evidence="2" type="ORF">GIL414_LOCUS68890</name>
</gene>
<feature type="compositionally biased region" description="Low complexity" evidence="1">
    <location>
        <begin position="91"/>
        <end position="117"/>
    </location>
</feature>
<dbReference type="Proteomes" id="UP000681720">
    <property type="component" value="Unassembled WGS sequence"/>
</dbReference>